<dbReference type="EMBL" id="LWQT01000041">
    <property type="protein sequence ID" value="OAN53012.1"/>
    <property type="molecule type" value="Genomic_DNA"/>
</dbReference>
<dbReference type="Proteomes" id="UP000078428">
    <property type="component" value="Unassembled WGS sequence"/>
</dbReference>
<dbReference type="Pfam" id="PF20121">
    <property type="entry name" value="DUF6511"/>
    <property type="match status" value="1"/>
</dbReference>
<gene>
    <name evidence="1" type="ORF">A6A04_14955</name>
</gene>
<dbReference type="STRING" id="1285242.A6A04_14955"/>
<reference evidence="1 2" key="1">
    <citation type="submission" date="2016-04" db="EMBL/GenBank/DDBJ databases">
        <title>Draft genome sequence of freshwater magnetotactic bacteria Magnetospirillum marisnigri SP-1 and Magnetospirillum moscoviense BB-1.</title>
        <authorList>
            <person name="Koziaeva V."/>
            <person name="Dziuba M.V."/>
            <person name="Ivanov T.M."/>
            <person name="Kuznetsov B."/>
            <person name="Grouzdev D.S."/>
        </authorList>
    </citation>
    <scope>NUCLEOTIDE SEQUENCE [LARGE SCALE GENOMIC DNA]</scope>
    <source>
        <strain evidence="1 2">SP-1</strain>
    </source>
</reference>
<dbReference type="OrthoDB" id="7773564at2"/>
<protein>
    <submittedName>
        <fullName evidence="1">Uncharacterized protein</fullName>
    </submittedName>
</protein>
<accession>A0A178MTW2</accession>
<organism evidence="1 2">
    <name type="scientific">Paramagnetospirillum marisnigri</name>
    <dbReference type="NCBI Taxonomy" id="1285242"/>
    <lineage>
        <taxon>Bacteria</taxon>
        <taxon>Pseudomonadati</taxon>
        <taxon>Pseudomonadota</taxon>
        <taxon>Alphaproteobacteria</taxon>
        <taxon>Rhodospirillales</taxon>
        <taxon>Magnetospirillaceae</taxon>
        <taxon>Paramagnetospirillum</taxon>
    </lineage>
</organism>
<proteinExistence type="predicted"/>
<sequence length="118" mass="13002">MICAVCNREGRGFGFIPRLARLRGPPEAACSMTCLDTIARWRRTMIDPTPNEITAMEHGGQMGGEYLDSIAKTNLAALSPEQWQTFVEAVITGYCDHLRDLAGRDRGRLDGMAGEVPF</sequence>
<evidence type="ECO:0000313" key="1">
    <source>
        <dbReference type="EMBL" id="OAN53012.1"/>
    </source>
</evidence>
<evidence type="ECO:0000313" key="2">
    <source>
        <dbReference type="Proteomes" id="UP000078428"/>
    </source>
</evidence>
<dbReference type="InterPro" id="IPR045422">
    <property type="entry name" value="DUF6511"/>
</dbReference>
<dbReference type="AlphaFoldDB" id="A0A178MTW2"/>
<comment type="caution">
    <text evidence="1">The sequence shown here is derived from an EMBL/GenBank/DDBJ whole genome shotgun (WGS) entry which is preliminary data.</text>
</comment>
<keyword evidence="2" id="KW-1185">Reference proteome</keyword>
<dbReference type="RefSeq" id="WP_106003508.1">
    <property type="nucleotide sequence ID" value="NZ_LWQT01000041.1"/>
</dbReference>
<name>A0A178MTW2_9PROT</name>